<accession>A0ABV8XRH5</accession>
<proteinExistence type="predicted"/>
<evidence type="ECO:0000313" key="2">
    <source>
        <dbReference type="Proteomes" id="UP001595998"/>
    </source>
</evidence>
<keyword evidence="2" id="KW-1185">Reference proteome</keyword>
<dbReference type="Proteomes" id="UP001595998">
    <property type="component" value="Unassembled WGS sequence"/>
</dbReference>
<comment type="caution">
    <text evidence="1">The sequence shown here is derived from an EMBL/GenBank/DDBJ whole genome shotgun (WGS) entry which is preliminary data.</text>
</comment>
<dbReference type="EMBL" id="JBHSEH010000022">
    <property type="protein sequence ID" value="MFC4427491.1"/>
    <property type="molecule type" value="Genomic_DNA"/>
</dbReference>
<sequence>MTPDPLKIVLSPDRWDAFLASLYERDDRLDLRVPDATYHRDEAVDAYVLSAHAEALRSGEVEGDVWGTLEDLDETAGDEEEAWEKICAFYLERGCVLVRVTDMDEPEEWILSAELAGRLGLMSGPEQESASTPQGA</sequence>
<dbReference type="RefSeq" id="WP_380041024.1">
    <property type="nucleotide sequence ID" value="NZ_JBHSEH010000022.1"/>
</dbReference>
<gene>
    <name evidence="1" type="ORF">ACFOZ9_14830</name>
</gene>
<reference evidence="2" key="1">
    <citation type="journal article" date="2019" name="Int. J. Syst. Evol. Microbiol.">
        <title>The Global Catalogue of Microorganisms (GCM) 10K type strain sequencing project: providing services to taxonomists for standard genome sequencing and annotation.</title>
        <authorList>
            <consortium name="The Broad Institute Genomics Platform"/>
            <consortium name="The Broad Institute Genome Sequencing Center for Infectious Disease"/>
            <person name="Wu L."/>
            <person name="Ma J."/>
        </authorList>
    </citation>
    <scope>NUCLEOTIDE SEQUENCE [LARGE SCALE GENOMIC DNA]</scope>
    <source>
        <strain evidence="2">CCUG 56029</strain>
    </source>
</reference>
<organism evidence="1 2">
    <name type="scientific">Deinococcus navajonensis</name>
    <dbReference type="NCBI Taxonomy" id="309884"/>
    <lineage>
        <taxon>Bacteria</taxon>
        <taxon>Thermotogati</taxon>
        <taxon>Deinococcota</taxon>
        <taxon>Deinococci</taxon>
        <taxon>Deinococcales</taxon>
        <taxon>Deinococcaceae</taxon>
        <taxon>Deinococcus</taxon>
    </lineage>
</organism>
<name>A0ABV8XRH5_9DEIO</name>
<protein>
    <submittedName>
        <fullName evidence="1">Uncharacterized protein</fullName>
    </submittedName>
</protein>
<evidence type="ECO:0000313" key="1">
    <source>
        <dbReference type="EMBL" id="MFC4427491.1"/>
    </source>
</evidence>